<dbReference type="Gene3D" id="3.40.630.30">
    <property type="match status" value="1"/>
</dbReference>
<dbReference type="CDD" id="cd04301">
    <property type="entry name" value="NAT_SF"/>
    <property type="match status" value="1"/>
</dbReference>
<evidence type="ECO:0000313" key="3">
    <source>
        <dbReference type="Proteomes" id="UP000198619"/>
    </source>
</evidence>
<organism evidence="2 3">
    <name type="scientific">Clostridium frigidicarnis</name>
    <dbReference type="NCBI Taxonomy" id="84698"/>
    <lineage>
        <taxon>Bacteria</taxon>
        <taxon>Bacillati</taxon>
        <taxon>Bacillota</taxon>
        <taxon>Clostridia</taxon>
        <taxon>Eubacteriales</taxon>
        <taxon>Clostridiaceae</taxon>
        <taxon>Clostridium</taxon>
    </lineage>
</organism>
<dbReference type="Proteomes" id="UP000198619">
    <property type="component" value="Unassembled WGS sequence"/>
</dbReference>
<keyword evidence="3" id="KW-1185">Reference proteome</keyword>
<accession>A0A1I0YYS9</accession>
<protein>
    <submittedName>
        <fullName evidence="2">Acetyltransferase (GNAT) family protein</fullName>
    </submittedName>
</protein>
<gene>
    <name evidence="2" type="ORF">SAMN04488528_101556</name>
</gene>
<name>A0A1I0YYS9_9CLOT</name>
<keyword evidence="2" id="KW-0808">Transferase</keyword>
<dbReference type="GO" id="GO:0016747">
    <property type="term" value="F:acyltransferase activity, transferring groups other than amino-acyl groups"/>
    <property type="evidence" value="ECO:0007669"/>
    <property type="project" value="InterPro"/>
</dbReference>
<dbReference type="InterPro" id="IPR016181">
    <property type="entry name" value="Acyl_CoA_acyltransferase"/>
</dbReference>
<sequence length="112" mass="13305">MKTYMKVIHYYESIYDKFLYILNNFKYTIFRECRRGNLYIANVATSKEARGLGVGKLLMKYAEETAKNQEFKGVSLIAKNEYVSTFYEKLKYRKVFDRSILGERLIKMAKPI</sequence>
<feature type="domain" description="N-acetyltransferase" evidence="1">
    <location>
        <begin position="1"/>
        <end position="112"/>
    </location>
</feature>
<dbReference type="InterPro" id="IPR000182">
    <property type="entry name" value="GNAT_dom"/>
</dbReference>
<dbReference type="SUPFAM" id="SSF55729">
    <property type="entry name" value="Acyl-CoA N-acyltransferases (Nat)"/>
    <property type="match status" value="1"/>
</dbReference>
<dbReference type="PROSITE" id="PS51186">
    <property type="entry name" value="GNAT"/>
    <property type="match status" value="1"/>
</dbReference>
<evidence type="ECO:0000259" key="1">
    <source>
        <dbReference type="PROSITE" id="PS51186"/>
    </source>
</evidence>
<dbReference type="AlphaFoldDB" id="A0A1I0YYS9"/>
<dbReference type="Pfam" id="PF00583">
    <property type="entry name" value="Acetyltransf_1"/>
    <property type="match status" value="1"/>
</dbReference>
<dbReference type="STRING" id="84698.SAMN04488528_101556"/>
<proteinExistence type="predicted"/>
<dbReference type="EMBL" id="FOKI01000015">
    <property type="protein sequence ID" value="SFB17203.1"/>
    <property type="molecule type" value="Genomic_DNA"/>
</dbReference>
<evidence type="ECO:0000313" key="2">
    <source>
        <dbReference type="EMBL" id="SFB17203.1"/>
    </source>
</evidence>
<reference evidence="2 3" key="1">
    <citation type="submission" date="2016-10" db="EMBL/GenBank/DDBJ databases">
        <authorList>
            <person name="de Groot N.N."/>
        </authorList>
    </citation>
    <scope>NUCLEOTIDE SEQUENCE [LARGE SCALE GENOMIC DNA]</scope>
    <source>
        <strain evidence="2 3">DSM 12271</strain>
    </source>
</reference>